<evidence type="ECO:0000256" key="3">
    <source>
        <dbReference type="ARBA" id="ARBA00022840"/>
    </source>
</evidence>
<keyword evidence="5" id="KW-0723">Serine/threonine-protein kinase</keyword>
<dbReference type="InterPro" id="IPR017441">
    <property type="entry name" value="Protein_kinase_ATP_BS"/>
</dbReference>
<dbReference type="EMBL" id="SNRW01010531">
    <property type="protein sequence ID" value="KAA6376428.1"/>
    <property type="molecule type" value="Genomic_DNA"/>
</dbReference>
<dbReference type="PROSITE" id="PS50011">
    <property type="entry name" value="PROTEIN_KINASE_DOM"/>
    <property type="match status" value="1"/>
</dbReference>
<dbReference type="InterPro" id="IPR008271">
    <property type="entry name" value="Ser/Thr_kinase_AS"/>
</dbReference>
<dbReference type="PROSITE" id="PS00108">
    <property type="entry name" value="PROTEIN_KINASE_ST"/>
    <property type="match status" value="1"/>
</dbReference>
<dbReference type="PANTHER" id="PTHR11909">
    <property type="entry name" value="CASEIN KINASE-RELATED"/>
    <property type="match status" value="1"/>
</dbReference>
<accession>A0A5J4V147</accession>
<dbReference type="GO" id="GO:0005524">
    <property type="term" value="F:ATP binding"/>
    <property type="evidence" value="ECO:0007669"/>
    <property type="project" value="UniProtKB-UniRule"/>
</dbReference>
<protein>
    <recommendedName>
        <fullName evidence="1">non-specific serine/threonine protein kinase</fullName>
        <ecNumber evidence="1">2.7.11.1</ecNumber>
    </recommendedName>
</protein>
<feature type="binding site" evidence="4">
    <location>
        <position position="54"/>
    </location>
    <ligand>
        <name>ATP</name>
        <dbReference type="ChEBI" id="CHEBI:30616"/>
    </ligand>
</feature>
<evidence type="ECO:0000256" key="1">
    <source>
        <dbReference type="ARBA" id="ARBA00012513"/>
    </source>
</evidence>
<comment type="similarity">
    <text evidence="5">Belongs to the protein kinase superfamily.</text>
</comment>
<dbReference type="Gene3D" id="1.10.510.10">
    <property type="entry name" value="Transferase(Phosphotransferase) domain 1"/>
    <property type="match status" value="1"/>
</dbReference>
<evidence type="ECO:0000256" key="2">
    <source>
        <dbReference type="ARBA" id="ARBA00022741"/>
    </source>
</evidence>
<keyword evidence="3 4" id="KW-0067">ATP-binding</keyword>
<evidence type="ECO:0000256" key="4">
    <source>
        <dbReference type="PROSITE-ProRule" id="PRU10141"/>
    </source>
</evidence>
<evidence type="ECO:0000259" key="6">
    <source>
        <dbReference type="PROSITE" id="PS50011"/>
    </source>
</evidence>
<dbReference type="Proteomes" id="UP000324800">
    <property type="component" value="Unassembled WGS sequence"/>
</dbReference>
<name>A0A5J4V147_9EUKA</name>
<keyword evidence="2 4" id="KW-0547">Nucleotide-binding</keyword>
<evidence type="ECO:0000313" key="8">
    <source>
        <dbReference type="Proteomes" id="UP000324800"/>
    </source>
</evidence>
<dbReference type="InterPro" id="IPR011009">
    <property type="entry name" value="Kinase-like_dom_sf"/>
</dbReference>
<dbReference type="InterPro" id="IPR000719">
    <property type="entry name" value="Prot_kinase_dom"/>
</dbReference>
<dbReference type="Pfam" id="PF00069">
    <property type="entry name" value="Pkinase"/>
    <property type="match status" value="1"/>
</dbReference>
<dbReference type="EC" id="2.7.11.1" evidence="1"/>
<dbReference type="OrthoDB" id="5979581at2759"/>
<proteinExistence type="inferred from homology"/>
<keyword evidence="7" id="KW-0418">Kinase</keyword>
<comment type="caution">
    <text evidence="7">The sequence shown here is derived from an EMBL/GenBank/DDBJ whole genome shotgun (WGS) entry which is preliminary data.</text>
</comment>
<gene>
    <name evidence="7" type="ORF">EZS28_028046</name>
</gene>
<reference evidence="7 8" key="1">
    <citation type="submission" date="2019-03" db="EMBL/GenBank/DDBJ databases">
        <title>Single cell metagenomics reveals metabolic interactions within the superorganism composed of flagellate Streblomastix strix and complex community of Bacteroidetes bacteria on its surface.</title>
        <authorList>
            <person name="Treitli S.C."/>
            <person name="Kolisko M."/>
            <person name="Husnik F."/>
            <person name="Keeling P."/>
            <person name="Hampl V."/>
        </authorList>
    </citation>
    <scope>NUCLEOTIDE SEQUENCE [LARGE SCALE GENOMIC DNA]</scope>
    <source>
        <strain evidence="7">ST1C</strain>
    </source>
</reference>
<evidence type="ECO:0000313" key="7">
    <source>
        <dbReference type="EMBL" id="KAA6376428.1"/>
    </source>
</evidence>
<dbReference type="SMART" id="SM00220">
    <property type="entry name" value="S_TKc"/>
    <property type="match status" value="1"/>
</dbReference>
<dbReference type="PROSITE" id="PS00107">
    <property type="entry name" value="PROTEIN_KINASE_ATP"/>
    <property type="match status" value="1"/>
</dbReference>
<dbReference type="SUPFAM" id="SSF56112">
    <property type="entry name" value="Protein kinase-like (PK-like)"/>
    <property type="match status" value="1"/>
</dbReference>
<keyword evidence="7" id="KW-0808">Transferase</keyword>
<dbReference type="GO" id="GO:0004674">
    <property type="term" value="F:protein serine/threonine kinase activity"/>
    <property type="evidence" value="ECO:0007669"/>
    <property type="project" value="UniProtKB-KW"/>
</dbReference>
<feature type="domain" description="Protein kinase" evidence="6">
    <location>
        <begin position="23"/>
        <end position="284"/>
    </location>
</feature>
<sequence length="284" mass="32595">MSLNNPLAAIVPFKVGEIIKEQYTLVQQIGAGTYGAIFEAIYMNGAISKHVAIKFEQTMFNRPMLSIEVIVLKALSGNKHYAKYYQCGTHDNYKFVAMELLGPSLIDLANRKRPYRFCLHSILKFGVQAIEALEALHKAGFVHRDIKPSNFVIGGSIETSSRIYLIDFGLCKKLCIKDGIVVKPKMNGNFRGTFRYASLNAHRKRELGRNDDLMSLIYIFVELYFGILPWTNVDDPEKVMRLKQFYQGGYLLSKFPPEFKQFEDHHLIIRLIQMHHLIGRQKCK</sequence>
<dbReference type="AlphaFoldDB" id="A0A5J4V147"/>
<organism evidence="7 8">
    <name type="scientific">Streblomastix strix</name>
    <dbReference type="NCBI Taxonomy" id="222440"/>
    <lineage>
        <taxon>Eukaryota</taxon>
        <taxon>Metamonada</taxon>
        <taxon>Preaxostyla</taxon>
        <taxon>Oxymonadida</taxon>
        <taxon>Streblomastigidae</taxon>
        <taxon>Streblomastix</taxon>
    </lineage>
</organism>
<evidence type="ECO:0000256" key="5">
    <source>
        <dbReference type="RuleBase" id="RU000304"/>
    </source>
</evidence>
<dbReference type="InterPro" id="IPR050235">
    <property type="entry name" value="CK1_Ser-Thr_kinase"/>
</dbReference>